<sequence>MPTKRLRTGRQSWFVSLLAGLVTLSQANVTAGRHPPPTNHEAVSVAGLNLRPEEQRLLDTGGIVVRPLPAGHAKTIAAQGLAIVKSPPETFLDACRSLKAIRHGGSVTTCGRFSPVPTLADVAHLPVSPDTLTELSTAHVGDSKIKLSAAEIETLTQLRQTCPAAQLRPSLADAYRQMLWKRTLAYATHGQRGLPAYADKKVPTDVQAALASLWAECFRPTHPASQIHAALERFPHLDTTRSESFLYWAVQKYGDLKPVTTLVHVLIGQEAGRDYVASTLIYANHYTEAAFVLAELIPVTDPAGRTQTIVVYSVGVQTDLLGGQLGFLKKKFAQSKLLSTLKGGLTTLRTTVLAASRAREAGPAGVHGSAGFQPADQKTEDNPKLLGF</sequence>
<dbReference type="RefSeq" id="WP_014101031.1">
    <property type="nucleotide sequence ID" value="NC_016025.1"/>
</dbReference>
<keyword evidence="2" id="KW-0732">Signal</keyword>
<evidence type="ECO:0000256" key="2">
    <source>
        <dbReference type="SAM" id="SignalP"/>
    </source>
</evidence>
<evidence type="ECO:0000313" key="4">
    <source>
        <dbReference type="Proteomes" id="UP000006791"/>
    </source>
</evidence>
<feature type="signal peptide" evidence="2">
    <location>
        <begin position="1"/>
        <end position="27"/>
    </location>
</feature>
<reference evidence="3 4" key="1">
    <citation type="journal article" date="2012" name="Environ. Microbiol.">
        <title>Complete genome of Candidatus Chloracidobacterium thermophilum, a chlorophyll-based photoheterotroph belonging to the phylum Acidobacteria.</title>
        <authorList>
            <person name="Garcia Costas A.M."/>
            <person name="Liu Z."/>
            <person name="Tomsho L.P."/>
            <person name="Schuster S.C."/>
            <person name="Ward D.M."/>
            <person name="Bryant D.A."/>
        </authorList>
    </citation>
    <scope>NUCLEOTIDE SEQUENCE [LARGE SCALE GENOMIC DNA]</scope>
    <source>
        <strain evidence="3 4">B</strain>
    </source>
</reference>
<feature type="chain" id="PRO_5003432818" evidence="2">
    <location>
        <begin position="28"/>
        <end position="388"/>
    </location>
</feature>
<organism evidence="3 4">
    <name type="scientific">Chloracidobacterium thermophilum (strain B)</name>
    <dbReference type="NCBI Taxonomy" id="981222"/>
    <lineage>
        <taxon>Bacteria</taxon>
        <taxon>Pseudomonadati</taxon>
        <taxon>Acidobacteriota</taxon>
        <taxon>Terriglobia</taxon>
        <taxon>Terriglobales</taxon>
        <taxon>Acidobacteriaceae</taxon>
        <taxon>Chloracidobacterium</taxon>
    </lineage>
</organism>
<dbReference type="STRING" id="981222.Cabther_B0291"/>
<gene>
    <name evidence="3" type="ordered locus">Cabther_B0291</name>
</gene>
<evidence type="ECO:0000313" key="3">
    <source>
        <dbReference type="EMBL" id="AEP13293.1"/>
    </source>
</evidence>
<keyword evidence="4" id="KW-1185">Reference proteome</keyword>
<feature type="region of interest" description="Disordered" evidence="1">
    <location>
        <begin position="364"/>
        <end position="388"/>
    </location>
</feature>
<dbReference type="EMBL" id="CP002515">
    <property type="protein sequence ID" value="AEP13293.1"/>
    <property type="molecule type" value="Genomic_DNA"/>
</dbReference>
<dbReference type="AlphaFoldDB" id="G2LKT8"/>
<name>G2LKT8_CHLTF</name>
<proteinExistence type="predicted"/>
<dbReference type="Proteomes" id="UP000006791">
    <property type="component" value="Chromosome 2"/>
</dbReference>
<dbReference type="KEGG" id="ctm:Cabther_B0291"/>
<protein>
    <submittedName>
        <fullName evidence="3">Uncharacterized protein</fullName>
    </submittedName>
</protein>
<accession>G2LKT8</accession>
<dbReference type="HOGENOM" id="CLU_711148_0_0_0"/>
<feature type="compositionally biased region" description="Basic and acidic residues" evidence="1">
    <location>
        <begin position="377"/>
        <end position="388"/>
    </location>
</feature>
<dbReference type="OrthoDB" id="9901399at2"/>
<evidence type="ECO:0000256" key="1">
    <source>
        <dbReference type="SAM" id="MobiDB-lite"/>
    </source>
</evidence>